<evidence type="ECO:0000256" key="6">
    <source>
        <dbReference type="ARBA" id="ARBA00023004"/>
    </source>
</evidence>
<dbReference type="Gene3D" id="2.60.120.10">
    <property type="entry name" value="Jelly Rolls"/>
    <property type="match status" value="1"/>
</dbReference>
<evidence type="ECO:0000256" key="2">
    <source>
        <dbReference type="ARBA" id="ARBA00006622"/>
    </source>
</evidence>
<gene>
    <name evidence="9" type="ORF">C1H46_027555</name>
</gene>
<keyword evidence="6" id="KW-0408">Iron</keyword>
<evidence type="ECO:0000256" key="7">
    <source>
        <dbReference type="ARBA" id="ARBA00024284"/>
    </source>
</evidence>
<evidence type="ECO:0000313" key="9">
    <source>
        <dbReference type="EMBL" id="TQD86938.1"/>
    </source>
</evidence>
<accession>A0A540LKE4</accession>
<dbReference type="EMBL" id="VIEB01000553">
    <property type="protein sequence ID" value="TQD86938.1"/>
    <property type="molecule type" value="Genomic_DNA"/>
</dbReference>
<dbReference type="GO" id="GO:0070483">
    <property type="term" value="P:detection of hypoxia"/>
    <property type="evidence" value="ECO:0007669"/>
    <property type="project" value="UniProtKB-ARBA"/>
</dbReference>
<keyword evidence="4" id="KW-0479">Metal-binding</keyword>
<name>A0A540LKE4_MALBA</name>
<organism evidence="9 10">
    <name type="scientific">Malus baccata</name>
    <name type="common">Siberian crab apple</name>
    <name type="synonym">Pyrus baccata</name>
    <dbReference type="NCBI Taxonomy" id="106549"/>
    <lineage>
        <taxon>Eukaryota</taxon>
        <taxon>Viridiplantae</taxon>
        <taxon>Streptophyta</taxon>
        <taxon>Embryophyta</taxon>
        <taxon>Tracheophyta</taxon>
        <taxon>Spermatophyta</taxon>
        <taxon>Magnoliopsida</taxon>
        <taxon>eudicotyledons</taxon>
        <taxon>Gunneridae</taxon>
        <taxon>Pentapetalae</taxon>
        <taxon>rosids</taxon>
        <taxon>fabids</taxon>
        <taxon>Rosales</taxon>
        <taxon>Rosaceae</taxon>
        <taxon>Amygdaloideae</taxon>
        <taxon>Maleae</taxon>
        <taxon>Malus</taxon>
    </lineage>
</organism>
<evidence type="ECO:0000313" key="10">
    <source>
        <dbReference type="Proteomes" id="UP000315295"/>
    </source>
</evidence>
<dbReference type="GO" id="GO:0046872">
    <property type="term" value="F:metal ion binding"/>
    <property type="evidence" value="ECO:0007669"/>
    <property type="project" value="UniProtKB-KW"/>
</dbReference>
<evidence type="ECO:0000256" key="8">
    <source>
        <dbReference type="SAM" id="MobiDB-lite"/>
    </source>
</evidence>
<dbReference type="InterPro" id="IPR014710">
    <property type="entry name" value="RmlC-like_jellyroll"/>
</dbReference>
<dbReference type="STRING" id="106549.A0A540LKE4"/>
<sequence>MGIEMVAPNRKGNKEFLQLAEVTNSKSKTRKCRRRQRKMSPVQKLYETCKEVFSSGGAGVIPPADDIQRLSSVLGAIKPADVGLTPDLPYFRMTVARRTPAITYLHLYECEKFSMGIFCLPPSGVLPLHNHPGMTVFSKLLFGTMHIKSYDWVAGASEKTLASSPEETLASAPEKTLASAPEETLASAPEKTLASAPEETLASAPGKTLASANPSLVGCSLVQAPPGVRLAKVKADADFTAACDPSILYPADGGNMHCFTAVTACAVLDVLGPPYSDPDGRHCQYYIDHPFSRFPDGGVSVPEDEKDGYAWLEEREKPDDLAVVGAIYRGPKIQEN</sequence>
<evidence type="ECO:0000256" key="1">
    <source>
        <dbReference type="ARBA" id="ARBA00001954"/>
    </source>
</evidence>
<proteinExistence type="inferred from homology"/>
<dbReference type="Proteomes" id="UP000315295">
    <property type="component" value="Unassembled WGS sequence"/>
</dbReference>
<comment type="similarity">
    <text evidence="2">Belongs to the cysteine dioxygenase family.</text>
</comment>
<dbReference type="AlphaFoldDB" id="A0A540LKE4"/>
<dbReference type="PANTHER" id="PTHR22966:SF1">
    <property type="entry name" value="PLANT CYSTEINE OXIDASE 1"/>
    <property type="match status" value="1"/>
</dbReference>
<dbReference type="InterPro" id="IPR012864">
    <property type="entry name" value="PCO/ADO"/>
</dbReference>
<keyword evidence="10" id="KW-1185">Reference proteome</keyword>
<reference evidence="9 10" key="1">
    <citation type="journal article" date="2019" name="G3 (Bethesda)">
        <title>Sequencing of a Wild Apple (Malus baccata) Genome Unravels the Differences Between Cultivated and Wild Apple Species Regarding Disease Resistance and Cold Tolerance.</title>
        <authorList>
            <person name="Chen X."/>
        </authorList>
    </citation>
    <scope>NUCLEOTIDE SEQUENCE [LARGE SCALE GENOMIC DNA]</scope>
    <source>
        <strain evidence="10">cv. Shandingzi</strain>
        <tissue evidence="9">Leaves</tissue>
    </source>
</reference>
<dbReference type="PANTHER" id="PTHR22966">
    <property type="entry name" value="2-AMINOETHANETHIOL DIOXYGENASE"/>
    <property type="match status" value="1"/>
</dbReference>
<protein>
    <recommendedName>
        <fullName evidence="3">cysteine dioxygenase</fullName>
        <ecNumber evidence="3">1.13.11.20</ecNumber>
    </recommendedName>
</protein>
<dbReference type="CDD" id="cd20289">
    <property type="entry name" value="cupin_ADO"/>
    <property type="match status" value="1"/>
</dbReference>
<dbReference type="EC" id="1.13.11.20" evidence="3"/>
<evidence type="ECO:0000256" key="5">
    <source>
        <dbReference type="ARBA" id="ARBA00023002"/>
    </source>
</evidence>
<comment type="cofactor">
    <cofactor evidence="1">
        <name>Fe(2+)</name>
        <dbReference type="ChEBI" id="CHEBI:29033"/>
    </cofactor>
</comment>
<keyword evidence="5" id="KW-0560">Oxidoreductase</keyword>
<evidence type="ECO:0000256" key="4">
    <source>
        <dbReference type="ARBA" id="ARBA00022723"/>
    </source>
</evidence>
<dbReference type="GO" id="GO:0017172">
    <property type="term" value="F:cysteine dioxygenase activity"/>
    <property type="evidence" value="ECO:0007669"/>
    <property type="project" value="UniProtKB-EC"/>
</dbReference>
<dbReference type="InterPro" id="IPR011051">
    <property type="entry name" value="RmlC_Cupin_sf"/>
</dbReference>
<comment type="catalytic activity">
    <reaction evidence="7">
        <text>L-cysteine + O2 = 3-sulfino-L-alanine + H(+)</text>
        <dbReference type="Rhea" id="RHEA:20441"/>
        <dbReference type="ChEBI" id="CHEBI:15378"/>
        <dbReference type="ChEBI" id="CHEBI:15379"/>
        <dbReference type="ChEBI" id="CHEBI:35235"/>
        <dbReference type="ChEBI" id="CHEBI:61085"/>
        <dbReference type="EC" id="1.13.11.20"/>
    </reaction>
    <physiologicalReaction direction="left-to-right" evidence="7">
        <dbReference type="Rhea" id="RHEA:20442"/>
    </physiologicalReaction>
</comment>
<comment type="caution">
    <text evidence="9">The sequence shown here is derived from an EMBL/GenBank/DDBJ whole genome shotgun (WGS) entry which is preliminary data.</text>
</comment>
<evidence type="ECO:0000256" key="3">
    <source>
        <dbReference type="ARBA" id="ARBA00013133"/>
    </source>
</evidence>
<dbReference type="Pfam" id="PF07847">
    <property type="entry name" value="PCO_ADO"/>
    <property type="match status" value="2"/>
</dbReference>
<dbReference type="SUPFAM" id="SSF51182">
    <property type="entry name" value="RmlC-like cupins"/>
    <property type="match status" value="1"/>
</dbReference>
<feature type="region of interest" description="Disordered" evidence="8">
    <location>
        <begin position="164"/>
        <end position="206"/>
    </location>
</feature>